<dbReference type="PROSITE" id="PS50977">
    <property type="entry name" value="HTH_TETR_2"/>
    <property type="match status" value="1"/>
</dbReference>
<dbReference type="RefSeq" id="WP_241039508.1">
    <property type="nucleotide sequence ID" value="NZ_BAAAJF010000011.1"/>
</dbReference>
<evidence type="ECO:0000256" key="4">
    <source>
        <dbReference type="PROSITE-ProRule" id="PRU00335"/>
    </source>
</evidence>
<evidence type="ECO:0000256" key="3">
    <source>
        <dbReference type="ARBA" id="ARBA00023163"/>
    </source>
</evidence>
<feature type="domain" description="HTH tetR-type" evidence="5">
    <location>
        <begin position="6"/>
        <end position="66"/>
    </location>
</feature>
<dbReference type="SUPFAM" id="SSF46689">
    <property type="entry name" value="Homeodomain-like"/>
    <property type="match status" value="1"/>
</dbReference>
<dbReference type="PANTHER" id="PTHR30055:SF234">
    <property type="entry name" value="HTH-TYPE TRANSCRIPTIONAL REGULATOR BETI"/>
    <property type="match status" value="1"/>
</dbReference>
<name>A0ABS9TJZ5_9PSEU</name>
<comment type="caution">
    <text evidence="6">The sequence shown here is derived from an EMBL/GenBank/DDBJ whole genome shotgun (WGS) entry which is preliminary data.</text>
</comment>
<keyword evidence="2 4" id="KW-0238">DNA-binding</keyword>
<keyword evidence="1" id="KW-0805">Transcription regulation</keyword>
<gene>
    <name evidence="6" type="ORF">MMF94_24505</name>
</gene>
<dbReference type="InterPro" id="IPR023772">
    <property type="entry name" value="DNA-bd_HTH_TetR-type_CS"/>
</dbReference>
<dbReference type="Proteomes" id="UP001299970">
    <property type="component" value="Unassembled WGS sequence"/>
</dbReference>
<evidence type="ECO:0000256" key="1">
    <source>
        <dbReference type="ARBA" id="ARBA00023015"/>
    </source>
</evidence>
<dbReference type="InterPro" id="IPR001647">
    <property type="entry name" value="HTH_TetR"/>
</dbReference>
<dbReference type="InterPro" id="IPR050109">
    <property type="entry name" value="HTH-type_TetR-like_transc_reg"/>
</dbReference>
<dbReference type="Pfam" id="PF00440">
    <property type="entry name" value="TetR_N"/>
    <property type="match status" value="1"/>
</dbReference>
<evidence type="ECO:0000313" key="7">
    <source>
        <dbReference type="Proteomes" id="UP001299970"/>
    </source>
</evidence>
<evidence type="ECO:0000256" key="2">
    <source>
        <dbReference type="ARBA" id="ARBA00023125"/>
    </source>
</evidence>
<dbReference type="EMBL" id="JAKXMK010000022">
    <property type="protein sequence ID" value="MCH6168867.1"/>
    <property type="molecule type" value="Genomic_DNA"/>
</dbReference>
<dbReference type="InterPro" id="IPR009057">
    <property type="entry name" value="Homeodomain-like_sf"/>
</dbReference>
<evidence type="ECO:0000313" key="6">
    <source>
        <dbReference type="EMBL" id="MCH6168867.1"/>
    </source>
</evidence>
<keyword evidence="3" id="KW-0804">Transcription</keyword>
<accession>A0ABS9TJZ5</accession>
<reference evidence="6 7" key="1">
    <citation type="submission" date="2022-03" db="EMBL/GenBank/DDBJ databases">
        <title>Pseudonocardia alaer sp. nov., a novel actinomycete isolated from reed forest soil.</title>
        <authorList>
            <person name="Wang L."/>
        </authorList>
    </citation>
    <scope>NUCLEOTIDE SEQUENCE [LARGE SCALE GENOMIC DNA]</scope>
    <source>
        <strain evidence="6 7">Y-16303</strain>
    </source>
</reference>
<protein>
    <submittedName>
        <fullName evidence="6">TetR/AcrR family transcriptional regulator</fullName>
    </submittedName>
</protein>
<proteinExistence type="predicted"/>
<sequence length="178" mass="19743">MPRRSADTRAEIRAVALELFAQRGFEQTSLREIAERLDITKAALYYHFPSKDKLISELFSPLVVDLEAFSVDAVASGPEGMRATLDGYLELCHRHKMLFQGLLRDFGALARLDVLDALVRKRVELDRALVGSDRPADRARAVIAFGGLQDCVVLMAEEPLDSYRTAAVDAALRALLPD</sequence>
<feature type="DNA-binding region" description="H-T-H motif" evidence="4">
    <location>
        <begin position="29"/>
        <end position="48"/>
    </location>
</feature>
<evidence type="ECO:0000259" key="5">
    <source>
        <dbReference type="PROSITE" id="PS50977"/>
    </source>
</evidence>
<organism evidence="6 7">
    <name type="scientific">Pseudonocardia alaniniphila</name>
    <dbReference type="NCBI Taxonomy" id="75291"/>
    <lineage>
        <taxon>Bacteria</taxon>
        <taxon>Bacillati</taxon>
        <taxon>Actinomycetota</taxon>
        <taxon>Actinomycetes</taxon>
        <taxon>Pseudonocardiales</taxon>
        <taxon>Pseudonocardiaceae</taxon>
        <taxon>Pseudonocardia</taxon>
    </lineage>
</organism>
<dbReference type="PROSITE" id="PS01081">
    <property type="entry name" value="HTH_TETR_1"/>
    <property type="match status" value="1"/>
</dbReference>
<dbReference type="Gene3D" id="1.10.357.10">
    <property type="entry name" value="Tetracycline Repressor, domain 2"/>
    <property type="match status" value="1"/>
</dbReference>
<keyword evidence="7" id="KW-1185">Reference proteome</keyword>
<dbReference type="PANTHER" id="PTHR30055">
    <property type="entry name" value="HTH-TYPE TRANSCRIPTIONAL REGULATOR RUTR"/>
    <property type="match status" value="1"/>
</dbReference>
<dbReference type="PRINTS" id="PR00455">
    <property type="entry name" value="HTHTETR"/>
</dbReference>